<protein>
    <submittedName>
        <fullName evidence="2">Uncharacterized protein</fullName>
    </submittedName>
</protein>
<evidence type="ECO:0000256" key="1">
    <source>
        <dbReference type="SAM" id="MobiDB-lite"/>
    </source>
</evidence>
<name>A0A821SRC2_9BILA</name>
<dbReference type="AlphaFoldDB" id="A0A821SRC2"/>
<sequence>MIERLLAPTPPTQLTEHITESQE</sequence>
<comment type="caution">
    <text evidence="2">The sequence shown here is derived from an EMBL/GenBank/DDBJ whole genome shotgun (WGS) entry which is preliminary data.</text>
</comment>
<evidence type="ECO:0000313" key="3">
    <source>
        <dbReference type="Proteomes" id="UP000663873"/>
    </source>
</evidence>
<reference evidence="2" key="1">
    <citation type="submission" date="2021-02" db="EMBL/GenBank/DDBJ databases">
        <authorList>
            <person name="Nowell W R."/>
        </authorList>
    </citation>
    <scope>NUCLEOTIDE SEQUENCE</scope>
</reference>
<proteinExistence type="predicted"/>
<dbReference type="Proteomes" id="UP000663873">
    <property type="component" value="Unassembled WGS sequence"/>
</dbReference>
<feature type="region of interest" description="Disordered" evidence="1">
    <location>
        <begin position="1"/>
        <end position="23"/>
    </location>
</feature>
<accession>A0A821SRC2</accession>
<evidence type="ECO:0000313" key="2">
    <source>
        <dbReference type="EMBL" id="CAF4863941.1"/>
    </source>
</evidence>
<dbReference type="EMBL" id="CAJOBP010065057">
    <property type="protein sequence ID" value="CAF4863941.1"/>
    <property type="molecule type" value="Genomic_DNA"/>
</dbReference>
<keyword evidence="3" id="KW-1185">Reference proteome</keyword>
<feature type="non-terminal residue" evidence="2">
    <location>
        <position position="23"/>
    </location>
</feature>
<organism evidence="2 3">
    <name type="scientific">Rotaria socialis</name>
    <dbReference type="NCBI Taxonomy" id="392032"/>
    <lineage>
        <taxon>Eukaryota</taxon>
        <taxon>Metazoa</taxon>
        <taxon>Spiralia</taxon>
        <taxon>Gnathifera</taxon>
        <taxon>Rotifera</taxon>
        <taxon>Eurotatoria</taxon>
        <taxon>Bdelloidea</taxon>
        <taxon>Philodinida</taxon>
        <taxon>Philodinidae</taxon>
        <taxon>Rotaria</taxon>
    </lineage>
</organism>
<gene>
    <name evidence="2" type="ORF">UJA718_LOCUS43998</name>
</gene>